<dbReference type="GO" id="GO:0033499">
    <property type="term" value="P:galactose catabolic process via UDP-galactose, Leloir pathway"/>
    <property type="evidence" value="ECO:0007669"/>
    <property type="project" value="TreeGrafter"/>
</dbReference>
<organism evidence="3 4">
    <name type="scientific">Amycolatopsis antarctica</name>
    <dbReference type="NCBI Taxonomy" id="1854586"/>
    <lineage>
        <taxon>Bacteria</taxon>
        <taxon>Bacillati</taxon>
        <taxon>Actinomycetota</taxon>
        <taxon>Actinomycetes</taxon>
        <taxon>Pseudonocardiales</taxon>
        <taxon>Pseudonocardiaceae</taxon>
        <taxon>Amycolatopsis</taxon>
    </lineage>
</organism>
<reference evidence="3 4" key="1">
    <citation type="submission" date="2017-07" db="EMBL/GenBank/DDBJ databases">
        <title>Amycolatopsis antarcticus sp. nov., isolated from the surface of an Antarcticus brown macroalga.</title>
        <authorList>
            <person name="Wang J."/>
            <person name="Leiva S."/>
            <person name="Huang J."/>
            <person name="Huang Y."/>
        </authorList>
    </citation>
    <scope>NUCLEOTIDE SEQUENCE [LARGE SCALE GENOMIC DNA]</scope>
    <source>
        <strain evidence="3 4">AU-G6</strain>
    </source>
</reference>
<keyword evidence="2" id="KW-0732">Signal</keyword>
<dbReference type="OrthoDB" id="4739604at2"/>
<evidence type="ECO:0000256" key="1">
    <source>
        <dbReference type="SAM" id="MobiDB-lite"/>
    </source>
</evidence>
<accession>A0A263D903</accession>
<proteinExistence type="predicted"/>
<dbReference type="GO" id="GO:0006006">
    <property type="term" value="P:glucose metabolic process"/>
    <property type="evidence" value="ECO:0007669"/>
    <property type="project" value="TreeGrafter"/>
</dbReference>
<dbReference type="InterPro" id="IPR037480">
    <property type="entry name" value="YihR-like"/>
</dbReference>
<gene>
    <name evidence="3" type="ORF">CFN78_06620</name>
</gene>
<dbReference type="InParanoid" id="A0A263D903"/>
<feature type="chain" id="PRO_5039193230" evidence="2">
    <location>
        <begin position="21"/>
        <end position="350"/>
    </location>
</feature>
<dbReference type="GO" id="GO:0004034">
    <property type="term" value="F:aldose 1-epimerase activity"/>
    <property type="evidence" value="ECO:0007669"/>
    <property type="project" value="TreeGrafter"/>
</dbReference>
<dbReference type="InterPro" id="IPR011013">
    <property type="entry name" value="Gal_mutarotase_sf_dom"/>
</dbReference>
<dbReference type="GO" id="GO:0030246">
    <property type="term" value="F:carbohydrate binding"/>
    <property type="evidence" value="ECO:0007669"/>
    <property type="project" value="InterPro"/>
</dbReference>
<dbReference type="AlphaFoldDB" id="A0A263D903"/>
<evidence type="ECO:0000313" key="4">
    <source>
        <dbReference type="Proteomes" id="UP000242444"/>
    </source>
</evidence>
<dbReference type="InterPro" id="IPR008183">
    <property type="entry name" value="Aldose_1/G6P_1-epimerase"/>
</dbReference>
<evidence type="ECO:0000313" key="3">
    <source>
        <dbReference type="EMBL" id="OZM73956.1"/>
    </source>
</evidence>
<dbReference type="Gene3D" id="2.70.98.10">
    <property type="match status" value="1"/>
</dbReference>
<keyword evidence="4" id="KW-1185">Reference proteome</keyword>
<dbReference type="SUPFAM" id="SSF74650">
    <property type="entry name" value="Galactose mutarotase-like"/>
    <property type="match status" value="1"/>
</dbReference>
<feature type="region of interest" description="Disordered" evidence="1">
    <location>
        <begin position="26"/>
        <end position="50"/>
    </location>
</feature>
<dbReference type="EMBL" id="NKYE01000003">
    <property type="protein sequence ID" value="OZM73956.1"/>
    <property type="molecule type" value="Genomic_DNA"/>
</dbReference>
<sequence>MSRRGALGAAVAAGAMTAMAGIAKADPAGTTATGDGGTPETEGHGGNRRQTAVGRLYELRRGNQRAVVAGVSATLLNWQVDGKEMLLTHSPDVVGEGYQGKTIVPWPNRIEGGKYTFEGEEYQVPINEPDRGTALHGLLSFVEWQPVRHRKDSVVLEAQQHPNYGYPFHLVFRIEFSLDRNGVRSTLTARNVGSGPAPFGTANHTYIAAAAGTIDTMDLRLGASTYYLVDDNLIPTGTAPVEGTEYDFRERTPIGATVMDTAFGDLARDRDGLAVVGFTRPGGRDVELWLDSSYGYLQVYTDDDPQGHEPRSGLTVEPVSCAPNSFNTGDGLTVIAAGDEWKGTWGLRVR</sequence>
<evidence type="ECO:0000256" key="2">
    <source>
        <dbReference type="SAM" id="SignalP"/>
    </source>
</evidence>
<protein>
    <submittedName>
        <fullName evidence="3">Aldose epimerase</fullName>
    </submittedName>
</protein>
<name>A0A263D903_9PSEU</name>
<dbReference type="InterPro" id="IPR014718">
    <property type="entry name" value="GH-type_carb-bd"/>
</dbReference>
<dbReference type="Proteomes" id="UP000242444">
    <property type="component" value="Unassembled WGS sequence"/>
</dbReference>
<dbReference type="PANTHER" id="PTHR10091">
    <property type="entry name" value="ALDOSE-1-EPIMERASE"/>
    <property type="match status" value="1"/>
</dbReference>
<comment type="caution">
    <text evidence="3">The sequence shown here is derived from an EMBL/GenBank/DDBJ whole genome shotgun (WGS) entry which is preliminary data.</text>
</comment>
<dbReference type="Pfam" id="PF01263">
    <property type="entry name" value="Aldose_epim"/>
    <property type="match status" value="1"/>
</dbReference>
<feature type="signal peptide" evidence="2">
    <location>
        <begin position="1"/>
        <end position="20"/>
    </location>
</feature>
<dbReference type="CDD" id="cd09022">
    <property type="entry name" value="Aldose_epim_Ec_YihR"/>
    <property type="match status" value="1"/>
</dbReference>
<dbReference type="PANTHER" id="PTHR10091:SF0">
    <property type="entry name" value="GALACTOSE MUTAROTASE"/>
    <property type="match status" value="1"/>
</dbReference>